<name>A0A2A2KBJ6_9BILA</name>
<evidence type="ECO:0000313" key="2">
    <source>
        <dbReference type="Proteomes" id="UP000218231"/>
    </source>
</evidence>
<reference evidence="1 2" key="1">
    <citation type="journal article" date="2017" name="Curr. Biol.">
        <title>Genome architecture and evolution of a unichromosomal asexual nematode.</title>
        <authorList>
            <person name="Fradin H."/>
            <person name="Zegar C."/>
            <person name="Gutwein M."/>
            <person name="Lucas J."/>
            <person name="Kovtun M."/>
            <person name="Corcoran D."/>
            <person name="Baugh L.R."/>
            <person name="Kiontke K."/>
            <person name="Gunsalus K."/>
            <person name="Fitch D.H."/>
            <person name="Piano F."/>
        </authorList>
    </citation>
    <scope>NUCLEOTIDE SEQUENCE [LARGE SCALE GENOMIC DNA]</scope>
    <source>
        <strain evidence="1">PF1309</strain>
    </source>
</reference>
<sequence length="321" mass="34695">MGIAGRRDDRVGVQRCPLLQLAMPEGHAQSRRAQVLDRLHVTAGQQRQPRLAPADGAFVDQVVDRADGREADAFVQQALLGDDLPAFVPRQGVEVVHVRRSETLLAELGVLHGVEASRAGDPVDRRPRLHLLRGQRVEQRQHALRGALSGADHHHAPALLQLALTLAELRRVQQRRLGAGLRPGRQPRPGTEADGQVAAAVASLQARHRHAVDDKAFAGVVVAHARDLLAEMAARQLARRPAAIVVVLAPGHLEVVVVVELEQAVVLVQVVEVAQRVTRVGQGHQVGQERHLQGGAGQQQALVPAELRLALEERAAQVRVA</sequence>
<evidence type="ECO:0000313" key="1">
    <source>
        <dbReference type="EMBL" id="PAV71297.1"/>
    </source>
</evidence>
<dbReference type="Proteomes" id="UP000218231">
    <property type="component" value="Unassembled WGS sequence"/>
</dbReference>
<dbReference type="EMBL" id="LIAE01009089">
    <property type="protein sequence ID" value="PAV71297.1"/>
    <property type="molecule type" value="Genomic_DNA"/>
</dbReference>
<proteinExistence type="predicted"/>
<dbReference type="AlphaFoldDB" id="A0A2A2KBJ6"/>
<comment type="caution">
    <text evidence="1">The sequence shown here is derived from an EMBL/GenBank/DDBJ whole genome shotgun (WGS) entry which is preliminary data.</text>
</comment>
<gene>
    <name evidence="1" type="ORF">WR25_15767</name>
</gene>
<protein>
    <submittedName>
        <fullName evidence="1">Uncharacterized protein</fullName>
    </submittedName>
</protein>
<organism evidence="1 2">
    <name type="scientific">Diploscapter pachys</name>
    <dbReference type="NCBI Taxonomy" id="2018661"/>
    <lineage>
        <taxon>Eukaryota</taxon>
        <taxon>Metazoa</taxon>
        <taxon>Ecdysozoa</taxon>
        <taxon>Nematoda</taxon>
        <taxon>Chromadorea</taxon>
        <taxon>Rhabditida</taxon>
        <taxon>Rhabditina</taxon>
        <taxon>Rhabditomorpha</taxon>
        <taxon>Rhabditoidea</taxon>
        <taxon>Rhabditidae</taxon>
        <taxon>Diploscapter</taxon>
    </lineage>
</organism>
<accession>A0A2A2KBJ6</accession>
<keyword evidence="2" id="KW-1185">Reference proteome</keyword>